<dbReference type="EC" id="3.1.2.14" evidence="10"/>
<protein>
    <submittedName>
        <fullName evidence="10">Acyl-ACP thioesterase</fullName>
        <ecNumber evidence="10">3.1.2.14</ecNumber>
    </submittedName>
</protein>
<evidence type="ECO:0000256" key="1">
    <source>
        <dbReference type="ARBA" id="ARBA00006500"/>
    </source>
</evidence>
<dbReference type="PANTHER" id="PTHR31727:SF6">
    <property type="entry name" value="OLEOYL-ACYL CARRIER PROTEIN THIOESTERASE 1, CHLOROPLASTIC"/>
    <property type="match status" value="1"/>
</dbReference>
<gene>
    <name evidence="10" type="ORF">HMPREF0444_0482</name>
</gene>
<evidence type="ECO:0000256" key="7">
    <source>
        <dbReference type="ARBA" id="ARBA00023160"/>
    </source>
</evidence>
<keyword evidence="4" id="KW-0276">Fatty acid metabolism</keyword>
<dbReference type="GO" id="GO:0016297">
    <property type="term" value="F:fatty acyl-[ACP] hydrolase activity"/>
    <property type="evidence" value="ECO:0007669"/>
    <property type="project" value="UniProtKB-EC"/>
</dbReference>
<dbReference type="InterPro" id="IPR029069">
    <property type="entry name" value="HotDog_dom_sf"/>
</dbReference>
<feature type="domain" description="Acyl-ACP thioesterase N-terminal hotdog" evidence="8">
    <location>
        <begin position="3"/>
        <end position="124"/>
    </location>
</feature>
<evidence type="ECO:0000256" key="2">
    <source>
        <dbReference type="ARBA" id="ARBA00022516"/>
    </source>
</evidence>
<name>C8NEY7_9LACT</name>
<dbReference type="InterPro" id="IPR002864">
    <property type="entry name" value="Acyl-ACP_thioesterase_NHD"/>
</dbReference>
<comment type="similarity">
    <text evidence="1">Belongs to the acyl-ACP thioesterase family.</text>
</comment>
<sequence>MNHVVKAYECNWKGELSLSHVVGIMMLASRKQERGLAHPDLIYQKGLSWIVIQNQLTVNRLPKLEEEIIVETEPIGYNKFFTFRRYTILSQEEEVLVDALTTFSMINIKERKLISLDEEVLSEYPIENKKDNRRNPRVPKIDLDNASVQTYRVRLNDIDYNHHVNNAKYFDWVMDSLGMDFIKTHSLKSVLVKYDKEILPEATVKSFYEIRETGNGVQTLHQLESDDQKCCHLSLEWEVK</sequence>
<dbReference type="EMBL" id="ACKZ01000012">
    <property type="protein sequence ID" value="EEW37696.1"/>
    <property type="molecule type" value="Genomic_DNA"/>
</dbReference>
<reference evidence="10 11" key="1">
    <citation type="submission" date="2009-08" db="EMBL/GenBank/DDBJ databases">
        <authorList>
            <person name="Muzny D."/>
            <person name="Qin X."/>
            <person name="Deng J."/>
            <person name="Jiang H."/>
            <person name="Liu Y."/>
            <person name="Qu J."/>
            <person name="Song X.-Z."/>
            <person name="Zhang L."/>
            <person name="Thornton R."/>
            <person name="Coyle M."/>
            <person name="Francisco L."/>
            <person name="Jackson L."/>
            <person name="Javaid M."/>
            <person name="Korchina V."/>
            <person name="Kovar C."/>
            <person name="Mata R."/>
            <person name="Mathew T."/>
            <person name="Ngo R."/>
            <person name="Nguyen L."/>
            <person name="Nguyen N."/>
            <person name="Okwuonu G."/>
            <person name="Ongeri F."/>
            <person name="Pham C."/>
            <person name="Simmons D."/>
            <person name="Wilczek-Boney K."/>
            <person name="Hale W."/>
            <person name="Jakkamsetti A."/>
            <person name="Pham P."/>
            <person name="Ruth R."/>
            <person name="San Lucas F."/>
            <person name="Warren J."/>
            <person name="Zhang J."/>
            <person name="Zhao Z."/>
            <person name="Zhou C."/>
            <person name="Zhu D."/>
            <person name="Lee S."/>
            <person name="Bess C."/>
            <person name="Blankenburg K."/>
            <person name="Forbes L."/>
            <person name="Fu Q."/>
            <person name="Gubbala S."/>
            <person name="Hirani K."/>
            <person name="Jayaseelan J.C."/>
            <person name="Lara F."/>
            <person name="Munidasa M."/>
            <person name="Palculict T."/>
            <person name="Patil S."/>
            <person name="Pu L.-L."/>
            <person name="Saada N."/>
            <person name="Tang L."/>
            <person name="Weissenberger G."/>
            <person name="Zhu Y."/>
            <person name="Hemphill L."/>
            <person name="Shang Y."/>
            <person name="Youmans B."/>
            <person name="Ayvaz T."/>
            <person name="Ross M."/>
            <person name="Santibanez J."/>
            <person name="Aqrawi P."/>
            <person name="Gross S."/>
            <person name="Joshi V."/>
            <person name="Fowler G."/>
            <person name="Nazareth L."/>
            <person name="Reid J."/>
            <person name="Worley K."/>
            <person name="Petrosino J."/>
            <person name="Highlander S."/>
            <person name="Gibbs R."/>
        </authorList>
    </citation>
    <scope>NUCLEOTIDE SEQUENCE [LARGE SCALE GENOMIC DNA]</scope>
    <source>
        <strain evidence="10 11">ATCC 49175</strain>
    </source>
</reference>
<comment type="caution">
    <text evidence="10">The sequence shown here is derived from an EMBL/GenBank/DDBJ whole genome shotgun (WGS) entry which is preliminary data.</text>
</comment>
<evidence type="ECO:0000313" key="10">
    <source>
        <dbReference type="EMBL" id="EEW37696.1"/>
    </source>
</evidence>
<keyword evidence="2" id="KW-0444">Lipid biosynthesis</keyword>
<evidence type="ECO:0000313" key="11">
    <source>
        <dbReference type="Proteomes" id="UP000005926"/>
    </source>
</evidence>
<evidence type="ECO:0000259" key="9">
    <source>
        <dbReference type="Pfam" id="PF20791"/>
    </source>
</evidence>
<keyword evidence="5" id="KW-0809">Transit peptide</keyword>
<dbReference type="eggNOG" id="COG3884">
    <property type="taxonomic scope" value="Bacteria"/>
</dbReference>
<dbReference type="Pfam" id="PF01643">
    <property type="entry name" value="Acyl-ACP_TE"/>
    <property type="match status" value="1"/>
</dbReference>
<evidence type="ECO:0000256" key="5">
    <source>
        <dbReference type="ARBA" id="ARBA00022946"/>
    </source>
</evidence>
<evidence type="ECO:0000259" key="8">
    <source>
        <dbReference type="Pfam" id="PF01643"/>
    </source>
</evidence>
<keyword evidence="11" id="KW-1185">Reference proteome</keyword>
<dbReference type="Proteomes" id="UP000005926">
    <property type="component" value="Unassembled WGS sequence"/>
</dbReference>
<feature type="domain" description="Acyl-ACP thioesterase-like C-terminal" evidence="9">
    <location>
        <begin position="144"/>
        <end position="238"/>
    </location>
</feature>
<organism evidence="10 11">
    <name type="scientific">Granulicatella adiacens ATCC 49175</name>
    <dbReference type="NCBI Taxonomy" id="638301"/>
    <lineage>
        <taxon>Bacteria</taxon>
        <taxon>Bacillati</taxon>
        <taxon>Bacillota</taxon>
        <taxon>Bacilli</taxon>
        <taxon>Lactobacillales</taxon>
        <taxon>Carnobacteriaceae</taxon>
        <taxon>Granulicatella</taxon>
    </lineage>
</organism>
<dbReference type="STRING" id="638301.HMPREF0444_0482"/>
<keyword evidence="6" id="KW-0443">Lipid metabolism</keyword>
<dbReference type="AlphaFoldDB" id="C8NEY7"/>
<dbReference type="PANTHER" id="PTHR31727">
    <property type="entry name" value="OLEOYL-ACYL CARRIER PROTEIN THIOESTERASE 1, CHLOROPLASTIC"/>
    <property type="match status" value="1"/>
</dbReference>
<dbReference type="InterPro" id="IPR045023">
    <property type="entry name" value="FATA/B"/>
</dbReference>
<evidence type="ECO:0000256" key="3">
    <source>
        <dbReference type="ARBA" id="ARBA00022801"/>
    </source>
</evidence>
<dbReference type="InterPro" id="IPR049427">
    <property type="entry name" value="Acyl-ACP_TE_C"/>
</dbReference>
<dbReference type="HOGENOM" id="CLU_045466_2_0_9"/>
<proteinExistence type="inferred from homology"/>
<keyword evidence="7" id="KW-0275">Fatty acid biosynthesis</keyword>
<dbReference type="GO" id="GO:0000036">
    <property type="term" value="F:acyl carrier activity"/>
    <property type="evidence" value="ECO:0007669"/>
    <property type="project" value="TreeGrafter"/>
</dbReference>
<accession>C8NEY7</accession>
<dbReference type="SUPFAM" id="SSF54637">
    <property type="entry name" value="Thioesterase/thiol ester dehydrase-isomerase"/>
    <property type="match status" value="2"/>
</dbReference>
<evidence type="ECO:0000256" key="6">
    <source>
        <dbReference type="ARBA" id="ARBA00023098"/>
    </source>
</evidence>
<keyword evidence="3 10" id="KW-0378">Hydrolase</keyword>
<evidence type="ECO:0000256" key="4">
    <source>
        <dbReference type="ARBA" id="ARBA00022832"/>
    </source>
</evidence>
<dbReference type="Pfam" id="PF20791">
    <property type="entry name" value="Acyl-ACP_TE_C"/>
    <property type="match status" value="1"/>
</dbReference>
<dbReference type="Gene3D" id="3.10.129.10">
    <property type="entry name" value="Hotdog Thioesterase"/>
    <property type="match status" value="1"/>
</dbReference>